<evidence type="ECO:0008006" key="3">
    <source>
        <dbReference type="Google" id="ProtNLM"/>
    </source>
</evidence>
<protein>
    <recommendedName>
        <fullName evidence="3">Sulfotransferase family protein</fullName>
    </recommendedName>
</protein>
<dbReference type="RefSeq" id="WP_089232691.1">
    <property type="nucleotide sequence ID" value="NZ_FZOY01000003.1"/>
</dbReference>
<dbReference type="OrthoDB" id="7687351at2"/>
<dbReference type="Gene3D" id="3.40.50.300">
    <property type="entry name" value="P-loop containing nucleotide triphosphate hydrolases"/>
    <property type="match status" value="1"/>
</dbReference>
<keyword evidence="2" id="KW-1185">Reference proteome</keyword>
<dbReference type="GO" id="GO:0008146">
    <property type="term" value="F:sulfotransferase activity"/>
    <property type="evidence" value="ECO:0007669"/>
    <property type="project" value="InterPro"/>
</dbReference>
<organism evidence="1 2">
    <name type="scientific">Tropicimonas sediminicola</name>
    <dbReference type="NCBI Taxonomy" id="1031541"/>
    <lineage>
        <taxon>Bacteria</taxon>
        <taxon>Pseudomonadati</taxon>
        <taxon>Pseudomonadota</taxon>
        <taxon>Alphaproteobacteria</taxon>
        <taxon>Rhodobacterales</taxon>
        <taxon>Roseobacteraceae</taxon>
        <taxon>Tropicimonas</taxon>
    </lineage>
</organism>
<evidence type="ECO:0000313" key="1">
    <source>
        <dbReference type="EMBL" id="SNS72011.1"/>
    </source>
</evidence>
<dbReference type="InterPro" id="IPR005331">
    <property type="entry name" value="Sulfotransferase"/>
</dbReference>
<dbReference type="SUPFAM" id="SSF52540">
    <property type="entry name" value="P-loop containing nucleoside triphosphate hydrolases"/>
    <property type="match status" value="1"/>
</dbReference>
<reference evidence="1 2" key="1">
    <citation type="submission" date="2017-06" db="EMBL/GenBank/DDBJ databases">
        <authorList>
            <person name="Kim H.J."/>
            <person name="Triplett B.A."/>
        </authorList>
    </citation>
    <scope>NUCLEOTIDE SEQUENCE [LARGE SCALE GENOMIC DNA]</scope>
    <source>
        <strain evidence="1 2">DSM 29339</strain>
    </source>
</reference>
<sequence>MQIAVRNRFVFVANSKAASTSLEKALSPHAEIQRSGRPSRKHIHMSKLLEVYDFLFEQPGYGPETFFKFAVMREPMEWIASWYRYRSGNDVGSAIDGKMTFADFWERNDWNITRKDGTRNLQSHFMCDDAGKPLVDFIIRYDRLATEFPEICKGLRLKVELPELNVSRIGRGDSVIPEELRTEVSDHFAEDYALYDRIDEINRRGREVLAETRVHARRRRA</sequence>
<dbReference type="Pfam" id="PF03567">
    <property type="entry name" value="Sulfotransfer_2"/>
    <property type="match status" value="1"/>
</dbReference>
<accession>A0A239GSS6</accession>
<evidence type="ECO:0000313" key="2">
    <source>
        <dbReference type="Proteomes" id="UP000198426"/>
    </source>
</evidence>
<dbReference type="Proteomes" id="UP000198426">
    <property type="component" value="Unassembled WGS sequence"/>
</dbReference>
<dbReference type="EMBL" id="FZOY01000003">
    <property type="protein sequence ID" value="SNS72011.1"/>
    <property type="molecule type" value="Genomic_DNA"/>
</dbReference>
<gene>
    <name evidence="1" type="ORF">SAMN05421757_10384</name>
</gene>
<dbReference type="GO" id="GO:0016020">
    <property type="term" value="C:membrane"/>
    <property type="evidence" value="ECO:0007669"/>
    <property type="project" value="InterPro"/>
</dbReference>
<name>A0A239GSS6_9RHOB</name>
<proteinExistence type="predicted"/>
<dbReference type="AlphaFoldDB" id="A0A239GSS6"/>
<dbReference type="InterPro" id="IPR027417">
    <property type="entry name" value="P-loop_NTPase"/>
</dbReference>